<name>A0A2T4GNW0_FUSCU</name>
<reference evidence="2 3" key="1">
    <citation type="submission" date="2018-02" db="EMBL/GenBank/DDBJ databases">
        <title>Fusarium culmorum secondary metabolites in fungal-bacterial-plant interactions.</title>
        <authorList>
            <person name="Schmidt R."/>
        </authorList>
    </citation>
    <scope>NUCLEOTIDE SEQUENCE [LARGE SCALE GENOMIC DNA]</scope>
    <source>
        <strain evidence="2 3">PV</strain>
    </source>
</reference>
<evidence type="ECO:0000313" key="3">
    <source>
        <dbReference type="Proteomes" id="UP000241587"/>
    </source>
</evidence>
<keyword evidence="3" id="KW-1185">Reference proteome</keyword>
<comment type="caution">
    <text evidence="2">The sequence shown here is derived from an EMBL/GenBank/DDBJ whole genome shotgun (WGS) entry which is preliminary data.</text>
</comment>
<keyword evidence="1" id="KW-0175">Coiled coil</keyword>
<dbReference type="EMBL" id="PVEM01000012">
    <property type="protein sequence ID" value="PTD05251.1"/>
    <property type="molecule type" value="Genomic_DNA"/>
</dbReference>
<sequence length="82" mass="9598">MTRLHNQGIYETVNGICKESQDLRIAGDAKLGEMLPKSDGRGMKRACFQCWEGKWLWEEEREALKEELDAKNREIKFLNLQL</sequence>
<protein>
    <submittedName>
        <fullName evidence="2">Uncharacterized protein</fullName>
    </submittedName>
</protein>
<dbReference type="OrthoDB" id="5103056at2759"/>
<dbReference type="AlphaFoldDB" id="A0A2T4GNW0"/>
<evidence type="ECO:0000313" key="2">
    <source>
        <dbReference type="EMBL" id="PTD05251.1"/>
    </source>
</evidence>
<dbReference type="Proteomes" id="UP000241587">
    <property type="component" value="Unassembled WGS sequence"/>
</dbReference>
<proteinExistence type="predicted"/>
<gene>
    <name evidence="2" type="ORF">FCULG_00001296</name>
</gene>
<feature type="coiled-coil region" evidence="1">
    <location>
        <begin position="54"/>
        <end position="81"/>
    </location>
</feature>
<accession>A0A2T4GNW0</accession>
<organism evidence="2 3">
    <name type="scientific">Fusarium culmorum</name>
    <dbReference type="NCBI Taxonomy" id="5516"/>
    <lineage>
        <taxon>Eukaryota</taxon>
        <taxon>Fungi</taxon>
        <taxon>Dikarya</taxon>
        <taxon>Ascomycota</taxon>
        <taxon>Pezizomycotina</taxon>
        <taxon>Sordariomycetes</taxon>
        <taxon>Hypocreomycetidae</taxon>
        <taxon>Hypocreales</taxon>
        <taxon>Nectriaceae</taxon>
        <taxon>Fusarium</taxon>
    </lineage>
</organism>
<evidence type="ECO:0000256" key="1">
    <source>
        <dbReference type="SAM" id="Coils"/>
    </source>
</evidence>